<protein>
    <submittedName>
        <fullName evidence="2">Uncharacterized protein</fullName>
    </submittedName>
</protein>
<organism evidence="2 3">
    <name type="scientific">Ameca splendens</name>
    <dbReference type="NCBI Taxonomy" id="208324"/>
    <lineage>
        <taxon>Eukaryota</taxon>
        <taxon>Metazoa</taxon>
        <taxon>Chordata</taxon>
        <taxon>Craniata</taxon>
        <taxon>Vertebrata</taxon>
        <taxon>Euteleostomi</taxon>
        <taxon>Actinopterygii</taxon>
        <taxon>Neopterygii</taxon>
        <taxon>Teleostei</taxon>
        <taxon>Neoteleostei</taxon>
        <taxon>Acanthomorphata</taxon>
        <taxon>Ovalentaria</taxon>
        <taxon>Atherinomorphae</taxon>
        <taxon>Cyprinodontiformes</taxon>
        <taxon>Goodeidae</taxon>
        <taxon>Ameca</taxon>
    </lineage>
</organism>
<name>A0ABV0XEI1_9TELE</name>
<evidence type="ECO:0000313" key="3">
    <source>
        <dbReference type="Proteomes" id="UP001469553"/>
    </source>
</evidence>
<gene>
    <name evidence="2" type="ORF">AMECASPLE_013410</name>
</gene>
<keyword evidence="1" id="KW-0472">Membrane</keyword>
<keyword evidence="1" id="KW-0812">Transmembrane</keyword>
<accession>A0ABV0XEI1</accession>
<sequence length="118" mass="12854">MSVPRRLGGVRSGGPLLGSGFLHHRSLPDPGFPGLPNRVFLAARRRPLRGIWSHLLPAANTFPTLGATSRRVLRYDFCLTCPRPPLWYWLLPGIGLNLASGASFLTVILSLAVFPDSP</sequence>
<dbReference type="Proteomes" id="UP001469553">
    <property type="component" value="Unassembled WGS sequence"/>
</dbReference>
<evidence type="ECO:0000256" key="1">
    <source>
        <dbReference type="SAM" id="Phobius"/>
    </source>
</evidence>
<dbReference type="EMBL" id="JAHRIP010000875">
    <property type="protein sequence ID" value="MEQ2279846.1"/>
    <property type="molecule type" value="Genomic_DNA"/>
</dbReference>
<feature type="transmembrane region" description="Helical" evidence="1">
    <location>
        <begin position="86"/>
        <end position="114"/>
    </location>
</feature>
<comment type="caution">
    <text evidence="2">The sequence shown here is derived from an EMBL/GenBank/DDBJ whole genome shotgun (WGS) entry which is preliminary data.</text>
</comment>
<proteinExistence type="predicted"/>
<evidence type="ECO:0000313" key="2">
    <source>
        <dbReference type="EMBL" id="MEQ2279846.1"/>
    </source>
</evidence>
<keyword evidence="3" id="KW-1185">Reference proteome</keyword>
<keyword evidence="1" id="KW-1133">Transmembrane helix</keyword>
<reference evidence="2 3" key="1">
    <citation type="submission" date="2021-06" db="EMBL/GenBank/DDBJ databases">
        <authorList>
            <person name="Palmer J.M."/>
        </authorList>
    </citation>
    <scope>NUCLEOTIDE SEQUENCE [LARGE SCALE GENOMIC DNA]</scope>
    <source>
        <strain evidence="2 3">AS_MEX2019</strain>
        <tissue evidence="2">Muscle</tissue>
    </source>
</reference>